<comment type="caution">
    <text evidence="1">The sequence shown here is derived from an EMBL/GenBank/DDBJ whole genome shotgun (WGS) entry which is preliminary data.</text>
</comment>
<dbReference type="AlphaFoldDB" id="A0A2M6UIV9"/>
<name>A0A2M6UIV9_9BRAD</name>
<evidence type="ECO:0000313" key="2">
    <source>
        <dbReference type="Proteomes" id="UP000228930"/>
    </source>
</evidence>
<evidence type="ECO:0000313" key="1">
    <source>
        <dbReference type="EMBL" id="PIT04491.1"/>
    </source>
</evidence>
<sequence>MLTIVYIDSVVEMYVPKDRNLATCDTAFRHDSSAPECPTTDKVEAFWESGEVGPLGPSTYRAGYRSRATGSILCNVEFPAAIAETAMAANLALATTITPDGYIRSILSGVADLTSKAEPIDQLIARSFSVENLRLEGISATDLSSLLERLERSVALLHEVIKHRSD</sequence>
<accession>A0A2M6UIV9</accession>
<dbReference type="Proteomes" id="UP000228930">
    <property type="component" value="Unassembled WGS sequence"/>
</dbReference>
<dbReference type="EMBL" id="LFJC01000003">
    <property type="protein sequence ID" value="PIT04491.1"/>
    <property type="molecule type" value="Genomic_DNA"/>
</dbReference>
<reference evidence="1 2" key="1">
    <citation type="submission" date="2015-06" db="EMBL/GenBank/DDBJ databases">
        <title>Comparative genome analysis of nirS-carrying Bradyrhizobium sp. strains.</title>
        <authorList>
            <person name="Ishii S."/>
            <person name="Jang J."/>
            <person name="Nishizawa T."/>
            <person name="Senoo K."/>
        </authorList>
    </citation>
    <scope>NUCLEOTIDE SEQUENCE [LARGE SCALE GENOMIC DNA]</scope>
    <source>
        <strain evidence="1 2">TSA1</strain>
    </source>
</reference>
<organism evidence="1 2">
    <name type="scientific">Bradyrhizobium nitroreducens</name>
    <dbReference type="NCBI Taxonomy" id="709803"/>
    <lineage>
        <taxon>Bacteria</taxon>
        <taxon>Pseudomonadati</taxon>
        <taxon>Pseudomonadota</taxon>
        <taxon>Alphaproteobacteria</taxon>
        <taxon>Hyphomicrobiales</taxon>
        <taxon>Nitrobacteraceae</taxon>
        <taxon>Bradyrhizobium</taxon>
    </lineage>
</organism>
<keyword evidence="2" id="KW-1185">Reference proteome</keyword>
<proteinExistence type="predicted"/>
<gene>
    <name evidence="1" type="ORF">TSA1_29850</name>
</gene>
<protein>
    <submittedName>
        <fullName evidence="1">Uncharacterized protein</fullName>
    </submittedName>
</protein>